<comment type="caution">
    <text evidence="2">The sequence shown here is derived from an EMBL/GenBank/DDBJ whole genome shotgun (WGS) entry which is preliminary data.</text>
</comment>
<reference evidence="3" key="1">
    <citation type="journal article" date="2019" name="Int. J. Syst. Evol. Microbiol.">
        <title>The Global Catalogue of Microorganisms (GCM) 10K type strain sequencing project: providing services to taxonomists for standard genome sequencing and annotation.</title>
        <authorList>
            <consortium name="The Broad Institute Genomics Platform"/>
            <consortium name="The Broad Institute Genome Sequencing Center for Infectious Disease"/>
            <person name="Wu L."/>
            <person name="Ma J."/>
        </authorList>
    </citation>
    <scope>NUCLEOTIDE SEQUENCE [LARGE SCALE GENOMIC DNA]</scope>
    <source>
        <strain evidence="3">JCM 17738</strain>
    </source>
</reference>
<accession>A0ABP8K4S1</accession>
<dbReference type="InterPro" id="IPR029058">
    <property type="entry name" value="AB_hydrolase_fold"/>
</dbReference>
<sequence>MRVDVRSETLTAAAQRVAAIAEELREDAGRLAAVLAGIGLPRVRSPGEVVLIARWLSVEGRALALVGPGGLWGHSLEFDGLATALRSAARTYVEVERGVAGILAAVAAGADVAGRAGWLVDGPVNGSSPIVRAVPSTLTGPLVGHGGVHGRVPGVADLVAAGEGLDGGRVRVVETTRGDGGSAWVVIIPGTQEWSPRPGSNPFDLSTDVRALTGDATIAAAGVSAALARARAESGRSSPQDPVMLVGHSQGGILAAALVSDPAFRAGNRVTHVVTSGAPVGLFPVPASTRVLSIEHADDPVSRLDLTPNPSGQSWTTLVAPRGGQGAPMDLGRHRLSSYVQTVRAAEGAPRGAVPGLDAWQVSAGEVLGREVRSVRDHVIERGGATT</sequence>
<dbReference type="SUPFAM" id="SSF53474">
    <property type="entry name" value="alpha/beta-Hydrolases"/>
    <property type="match status" value="1"/>
</dbReference>
<dbReference type="RefSeq" id="WP_159901303.1">
    <property type="nucleotide sequence ID" value="NZ_BAABFX010000039.1"/>
</dbReference>
<dbReference type="Gene3D" id="3.40.50.1820">
    <property type="entry name" value="alpha/beta hydrolase"/>
    <property type="match status" value="1"/>
</dbReference>
<dbReference type="Proteomes" id="UP001500390">
    <property type="component" value="Unassembled WGS sequence"/>
</dbReference>
<gene>
    <name evidence="2" type="ORF">GCM10023153_28200</name>
</gene>
<organism evidence="2 3">
    <name type="scientific">Ornithinibacter aureus</name>
    <dbReference type="NCBI Taxonomy" id="622664"/>
    <lineage>
        <taxon>Bacteria</taxon>
        <taxon>Bacillati</taxon>
        <taxon>Actinomycetota</taxon>
        <taxon>Actinomycetes</taxon>
        <taxon>Micrococcales</taxon>
        <taxon>Intrasporangiaceae</taxon>
        <taxon>Ornithinibacter</taxon>
    </lineage>
</organism>
<evidence type="ECO:0000313" key="3">
    <source>
        <dbReference type="Proteomes" id="UP001500390"/>
    </source>
</evidence>
<keyword evidence="3" id="KW-1185">Reference proteome</keyword>
<dbReference type="InterPro" id="IPR012908">
    <property type="entry name" value="PGAP1-ab_dom-like"/>
</dbReference>
<dbReference type="EMBL" id="BAABFX010000039">
    <property type="protein sequence ID" value="GAA4400586.1"/>
    <property type="molecule type" value="Genomic_DNA"/>
</dbReference>
<evidence type="ECO:0000313" key="2">
    <source>
        <dbReference type="EMBL" id="GAA4400586.1"/>
    </source>
</evidence>
<proteinExistence type="predicted"/>
<evidence type="ECO:0000259" key="1">
    <source>
        <dbReference type="Pfam" id="PF07819"/>
    </source>
</evidence>
<name>A0ABP8K4S1_9MICO</name>
<feature type="domain" description="GPI inositol-deacylase PGAP1-like alpha/beta" evidence="1">
    <location>
        <begin position="237"/>
        <end position="294"/>
    </location>
</feature>
<dbReference type="Pfam" id="PF07819">
    <property type="entry name" value="PGAP1"/>
    <property type="match status" value="1"/>
</dbReference>
<protein>
    <recommendedName>
        <fullName evidence="1">GPI inositol-deacylase PGAP1-like alpha/beta domain-containing protein</fullName>
    </recommendedName>
</protein>